<evidence type="ECO:0000256" key="1">
    <source>
        <dbReference type="SAM" id="Coils"/>
    </source>
</evidence>
<protein>
    <submittedName>
        <fullName evidence="3">Uncharacterized protein</fullName>
    </submittedName>
</protein>
<dbReference type="GO" id="GO:0005815">
    <property type="term" value="C:microtubule organizing center"/>
    <property type="evidence" value="ECO:0007669"/>
    <property type="project" value="TreeGrafter"/>
</dbReference>
<organism evidence="3">
    <name type="scientific">Odontella aurita</name>
    <dbReference type="NCBI Taxonomy" id="265563"/>
    <lineage>
        <taxon>Eukaryota</taxon>
        <taxon>Sar</taxon>
        <taxon>Stramenopiles</taxon>
        <taxon>Ochrophyta</taxon>
        <taxon>Bacillariophyta</taxon>
        <taxon>Mediophyceae</taxon>
        <taxon>Biddulphiophycidae</taxon>
        <taxon>Eupodiscales</taxon>
        <taxon>Odontellaceae</taxon>
        <taxon>Odontella</taxon>
    </lineage>
</organism>
<name>A0A7S4HS34_9STRA</name>
<feature type="region of interest" description="Disordered" evidence="2">
    <location>
        <begin position="1"/>
        <end position="44"/>
    </location>
</feature>
<sequence length="221" mass="25486">MTFVPGRVNRQTQADLSGEKDSLSESPQNVHDQCKPSTDPSVTEKGRYLQLESMLAEIKHSEAELEKKKNEWERWKTLEEAKWHEKLREKESAALRLIEDDYRAREKERADAADASLQEYSRLETRLRKSLNEIETRERQVQNADAARHADFTKKIAELQLQERVMKEEAKHSVDLEVSEKKCSPKVGWGSPLQESPPYHQSHKRSLSVIYSPAGENFGGN</sequence>
<dbReference type="PANTHER" id="PTHR21574:SF0">
    <property type="entry name" value="CENTROSOMAL PROTEIN OF 120 KDA"/>
    <property type="match status" value="1"/>
</dbReference>
<dbReference type="InterPro" id="IPR039893">
    <property type="entry name" value="CEP120-like"/>
</dbReference>
<feature type="compositionally biased region" description="Basic and acidic residues" evidence="2">
    <location>
        <begin position="171"/>
        <end position="183"/>
    </location>
</feature>
<feature type="coiled-coil region" evidence="1">
    <location>
        <begin position="113"/>
        <end position="147"/>
    </location>
</feature>
<dbReference type="GO" id="GO:0010564">
    <property type="term" value="P:regulation of cell cycle process"/>
    <property type="evidence" value="ECO:0007669"/>
    <property type="project" value="TreeGrafter"/>
</dbReference>
<evidence type="ECO:0000256" key="2">
    <source>
        <dbReference type="SAM" id="MobiDB-lite"/>
    </source>
</evidence>
<keyword evidence="1" id="KW-0175">Coiled coil</keyword>
<accession>A0A7S4HS34</accession>
<proteinExistence type="predicted"/>
<dbReference type="PANTHER" id="PTHR21574">
    <property type="entry name" value="CENTROSOMAL PROTEIN OF 120 KDA"/>
    <property type="match status" value="1"/>
</dbReference>
<feature type="region of interest" description="Disordered" evidence="2">
    <location>
        <begin position="171"/>
        <end position="221"/>
    </location>
</feature>
<dbReference type="EMBL" id="HBKQ01004805">
    <property type="protein sequence ID" value="CAE2207680.1"/>
    <property type="molecule type" value="Transcribed_RNA"/>
</dbReference>
<dbReference type="AlphaFoldDB" id="A0A7S4HS34"/>
<evidence type="ECO:0000313" key="3">
    <source>
        <dbReference type="EMBL" id="CAE2207680.1"/>
    </source>
</evidence>
<feature type="compositionally biased region" description="Polar residues" evidence="2">
    <location>
        <begin position="24"/>
        <end position="41"/>
    </location>
</feature>
<reference evidence="3" key="1">
    <citation type="submission" date="2021-01" db="EMBL/GenBank/DDBJ databases">
        <authorList>
            <person name="Corre E."/>
            <person name="Pelletier E."/>
            <person name="Niang G."/>
            <person name="Scheremetjew M."/>
            <person name="Finn R."/>
            <person name="Kale V."/>
            <person name="Holt S."/>
            <person name="Cochrane G."/>
            <person name="Meng A."/>
            <person name="Brown T."/>
            <person name="Cohen L."/>
        </authorList>
    </citation>
    <scope>NUCLEOTIDE SEQUENCE</scope>
    <source>
        <strain evidence="3">Isolate 1302-5</strain>
    </source>
</reference>
<gene>
    <name evidence="3" type="ORF">OAUR00152_LOCUS3316</name>
</gene>